<dbReference type="AlphaFoldDB" id="A0A139AFH2"/>
<evidence type="ECO:0000259" key="1">
    <source>
        <dbReference type="Pfam" id="PF13193"/>
    </source>
</evidence>
<name>A0A139AFH2_GONPJ</name>
<dbReference type="Gene3D" id="3.30.300.30">
    <property type="match status" value="1"/>
</dbReference>
<proteinExistence type="predicted"/>
<evidence type="ECO:0000313" key="2">
    <source>
        <dbReference type="EMBL" id="KXS15537.1"/>
    </source>
</evidence>
<dbReference type="Proteomes" id="UP000070544">
    <property type="component" value="Unassembled WGS sequence"/>
</dbReference>
<accession>A0A139AFH2</accession>
<dbReference type="EMBL" id="KQ965761">
    <property type="protein sequence ID" value="KXS15537.1"/>
    <property type="molecule type" value="Genomic_DNA"/>
</dbReference>
<feature type="domain" description="AMP-binding enzyme C-terminal" evidence="1">
    <location>
        <begin position="28"/>
        <end position="141"/>
    </location>
</feature>
<dbReference type="GO" id="GO:0016405">
    <property type="term" value="F:CoA-ligase activity"/>
    <property type="evidence" value="ECO:0007669"/>
    <property type="project" value="TreeGrafter"/>
</dbReference>
<dbReference type="PANTHER" id="PTHR24096">
    <property type="entry name" value="LONG-CHAIN-FATTY-ACID--COA LIGASE"/>
    <property type="match status" value="1"/>
</dbReference>
<evidence type="ECO:0000313" key="3">
    <source>
        <dbReference type="Proteomes" id="UP000070544"/>
    </source>
</evidence>
<dbReference type="OrthoDB" id="1898221at2759"/>
<sequence length="149" mass="16710">MEQKNLVIRDRIKEMIKVNGISVAPEDIESVLLDHPYVADAAVISIPRPSTGDCSKAFVLMHADKVAPLYKEYAGDEEKVHGVVRDTLRRGLRREWPGAFAAELREVACYVVDRVLVLHRHKQPDGGIEFVKEIPKNASGKLLRLLKGM</sequence>
<keyword evidence="3" id="KW-1185">Reference proteome</keyword>
<dbReference type="InterPro" id="IPR045851">
    <property type="entry name" value="AMP-bd_C_sf"/>
</dbReference>
<dbReference type="STRING" id="1344416.A0A139AFH2"/>
<organism evidence="2 3">
    <name type="scientific">Gonapodya prolifera (strain JEL478)</name>
    <name type="common">Monoblepharis prolifera</name>
    <dbReference type="NCBI Taxonomy" id="1344416"/>
    <lineage>
        <taxon>Eukaryota</taxon>
        <taxon>Fungi</taxon>
        <taxon>Fungi incertae sedis</taxon>
        <taxon>Chytridiomycota</taxon>
        <taxon>Chytridiomycota incertae sedis</taxon>
        <taxon>Monoblepharidomycetes</taxon>
        <taxon>Monoblepharidales</taxon>
        <taxon>Gonapodyaceae</taxon>
        <taxon>Gonapodya</taxon>
    </lineage>
</organism>
<dbReference type="OMA" id="EEAYCIN"/>
<dbReference type="InterPro" id="IPR025110">
    <property type="entry name" value="AMP-bd_C"/>
</dbReference>
<protein>
    <submittedName>
        <fullName evidence="2">Acetyl-CoA synthetase-like protein</fullName>
    </submittedName>
</protein>
<dbReference type="Pfam" id="PF13193">
    <property type="entry name" value="AMP-binding_C"/>
    <property type="match status" value="1"/>
</dbReference>
<gene>
    <name evidence="2" type="ORF">M427DRAFT_322326</name>
</gene>
<reference evidence="2 3" key="1">
    <citation type="journal article" date="2015" name="Genome Biol. Evol.">
        <title>Phylogenomic analyses indicate that early fungi evolved digesting cell walls of algal ancestors of land plants.</title>
        <authorList>
            <person name="Chang Y."/>
            <person name="Wang S."/>
            <person name="Sekimoto S."/>
            <person name="Aerts A.L."/>
            <person name="Choi C."/>
            <person name="Clum A."/>
            <person name="LaButti K.M."/>
            <person name="Lindquist E.A."/>
            <person name="Yee Ngan C."/>
            <person name="Ohm R.A."/>
            <person name="Salamov A.A."/>
            <person name="Grigoriev I.V."/>
            <person name="Spatafora J.W."/>
            <person name="Berbee M.L."/>
        </authorList>
    </citation>
    <scope>NUCLEOTIDE SEQUENCE [LARGE SCALE GENOMIC DNA]</scope>
    <source>
        <strain evidence="2 3">JEL478</strain>
    </source>
</reference>
<dbReference type="SUPFAM" id="SSF56801">
    <property type="entry name" value="Acetyl-CoA synthetase-like"/>
    <property type="match status" value="1"/>
</dbReference>